<dbReference type="PANTHER" id="PTHR43046">
    <property type="entry name" value="GDP-MANNOSE MANNOSYL HYDROLASE"/>
    <property type="match status" value="1"/>
</dbReference>
<dbReference type="EMBL" id="NMVJ01000006">
    <property type="protein sequence ID" value="OYN91114.1"/>
    <property type="molecule type" value="Genomic_DNA"/>
</dbReference>
<feature type="region of interest" description="Disordered" evidence="3">
    <location>
        <begin position="29"/>
        <end position="52"/>
    </location>
</feature>
<comment type="caution">
    <text evidence="5">The sequence shown here is derived from an EMBL/GenBank/DDBJ whole genome shotgun (WGS) entry which is preliminary data.</text>
</comment>
<dbReference type="InterPro" id="IPR000086">
    <property type="entry name" value="NUDIX_hydrolase_dom"/>
</dbReference>
<dbReference type="GO" id="GO:0016787">
    <property type="term" value="F:hydrolase activity"/>
    <property type="evidence" value="ECO:0007669"/>
    <property type="project" value="UniProtKB-KW"/>
</dbReference>
<comment type="cofactor">
    <cofactor evidence="1">
        <name>Mg(2+)</name>
        <dbReference type="ChEBI" id="CHEBI:18420"/>
    </cofactor>
</comment>
<dbReference type="AlphaFoldDB" id="A0A255EHW4"/>
<evidence type="ECO:0000313" key="5">
    <source>
        <dbReference type="EMBL" id="OYN91114.1"/>
    </source>
</evidence>
<evidence type="ECO:0000256" key="3">
    <source>
        <dbReference type="SAM" id="MobiDB-lite"/>
    </source>
</evidence>
<dbReference type="OrthoDB" id="9764897at2"/>
<dbReference type="Gene3D" id="3.90.79.10">
    <property type="entry name" value="Nucleoside Triphosphate Pyrophosphohydrolase"/>
    <property type="match status" value="1"/>
</dbReference>
<reference evidence="5 6" key="1">
    <citation type="submission" date="2017-07" db="EMBL/GenBank/DDBJ databases">
        <title>Draft whole genome sequences of clinical Proprionibacteriaceae strains.</title>
        <authorList>
            <person name="Bernier A.-M."/>
            <person name="Bernard K."/>
            <person name="Domingo M.-C."/>
        </authorList>
    </citation>
    <scope>NUCLEOTIDE SEQUENCE [LARGE SCALE GENOMIC DNA]</scope>
    <source>
        <strain evidence="5 6">NML 150081</strain>
    </source>
</reference>
<sequence length="152" mass="16382">MPPAIGPRLSSRALLFDADGRLVLIRRRRPGSPSYLTTPGGGQEAGETPQQAVARECAEELGASITVGEVVYVSYTAGDHPSVQRFYLARLDSIDPTTRTGHEFSEPWRGSYETVRVDSDDAEALATLRPSELVTVLTGYGPYLAEQAASLT</sequence>
<organism evidence="5 6">
    <name type="scientific">Parenemella sanctibonifatiensis</name>
    <dbReference type="NCBI Taxonomy" id="2016505"/>
    <lineage>
        <taxon>Bacteria</taxon>
        <taxon>Bacillati</taxon>
        <taxon>Actinomycetota</taxon>
        <taxon>Actinomycetes</taxon>
        <taxon>Propionibacteriales</taxon>
        <taxon>Propionibacteriaceae</taxon>
        <taxon>Parenemella</taxon>
    </lineage>
</organism>
<name>A0A255EHW4_9ACTN</name>
<evidence type="ECO:0000256" key="2">
    <source>
        <dbReference type="ARBA" id="ARBA00022801"/>
    </source>
</evidence>
<dbReference type="PANTHER" id="PTHR43046:SF14">
    <property type="entry name" value="MUTT_NUDIX FAMILY PROTEIN"/>
    <property type="match status" value="1"/>
</dbReference>
<dbReference type="Proteomes" id="UP000216300">
    <property type="component" value="Unassembled WGS sequence"/>
</dbReference>
<accession>A0A255EHW4</accession>
<protein>
    <submittedName>
        <fullName evidence="5">NUDIX hydrolase</fullName>
    </submittedName>
</protein>
<gene>
    <name evidence="5" type="ORF">CGZ91_06545</name>
</gene>
<proteinExistence type="predicted"/>
<dbReference type="RefSeq" id="WP_094453569.1">
    <property type="nucleotide sequence ID" value="NZ_NMVJ01000006.1"/>
</dbReference>
<dbReference type="PROSITE" id="PS51462">
    <property type="entry name" value="NUDIX"/>
    <property type="match status" value="1"/>
</dbReference>
<dbReference type="SUPFAM" id="SSF55811">
    <property type="entry name" value="Nudix"/>
    <property type="match status" value="1"/>
</dbReference>
<evidence type="ECO:0000259" key="4">
    <source>
        <dbReference type="PROSITE" id="PS51462"/>
    </source>
</evidence>
<evidence type="ECO:0000256" key="1">
    <source>
        <dbReference type="ARBA" id="ARBA00001946"/>
    </source>
</evidence>
<evidence type="ECO:0000313" key="6">
    <source>
        <dbReference type="Proteomes" id="UP000216300"/>
    </source>
</evidence>
<keyword evidence="6" id="KW-1185">Reference proteome</keyword>
<feature type="domain" description="Nudix hydrolase" evidence="4">
    <location>
        <begin position="6"/>
        <end position="132"/>
    </location>
</feature>
<dbReference type="InterPro" id="IPR015797">
    <property type="entry name" value="NUDIX_hydrolase-like_dom_sf"/>
</dbReference>
<keyword evidence="2 5" id="KW-0378">Hydrolase</keyword>
<dbReference type="Pfam" id="PF00293">
    <property type="entry name" value="NUDIX"/>
    <property type="match status" value="1"/>
</dbReference>